<gene>
    <name evidence="3" type="ORF">M0L20_00510</name>
</gene>
<dbReference type="EMBL" id="JALPRF010000001">
    <property type="protein sequence ID" value="MCK8490307.1"/>
    <property type="molecule type" value="Genomic_DNA"/>
</dbReference>
<dbReference type="Pfam" id="PF01042">
    <property type="entry name" value="Ribonuc_L-PSP"/>
    <property type="match status" value="1"/>
</dbReference>
<dbReference type="Proteomes" id="UP001202180">
    <property type="component" value="Unassembled WGS sequence"/>
</dbReference>
<dbReference type="InterPro" id="IPR035959">
    <property type="entry name" value="RutC-like_sf"/>
</dbReference>
<dbReference type="PANTHER" id="PTHR11803">
    <property type="entry name" value="2-IMINOBUTANOATE/2-IMINOPROPANOATE DEAMINASE RIDA"/>
    <property type="match status" value="1"/>
</dbReference>
<organism evidence="3 4">
    <name type="scientific">Spirosoma liriopis</name>
    <dbReference type="NCBI Taxonomy" id="2937440"/>
    <lineage>
        <taxon>Bacteria</taxon>
        <taxon>Pseudomonadati</taxon>
        <taxon>Bacteroidota</taxon>
        <taxon>Cytophagia</taxon>
        <taxon>Cytophagales</taxon>
        <taxon>Cytophagaceae</taxon>
        <taxon>Spirosoma</taxon>
    </lineage>
</organism>
<sequence>MKHCLAILFCALTTSFVQAQTEPKQPTGYLYKVETGVSGRQVYVSNQRPFNANGELVGPGDLTTQTQQVFENIKTALGTVGLTLRDVKQVTYHVKGTTTQVNSAVSQQVNSVGATFFTQGAPSIAEIKSIPKIARDEVLVEVEVIAEK</sequence>
<protein>
    <submittedName>
        <fullName evidence="3">RidA family protein</fullName>
    </submittedName>
</protein>
<dbReference type="CDD" id="cd00448">
    <property type="entry name" value="YjgF_YER057c_UK114_family"/>
    <property type="match status" value="1"/>
</dbReference>
<proteinExistence type="inferred from homology"/>
<evidence type="ECO:0000313" key="4">
    <source>
        <dbReference type="Proteomes" id="UP001202180"/>
    </source>
</evidence>
<comment type="caution">
    <text evidence="3">The sequence shown here is derived from an EMBL/GenBank/DDBJ whole genome shotgun (WGS) entry which is preliminary data.</text>
</comment>
<dbReference type="InterPro" id="IPR006175">
    <property type="entry name" value="YjgF/YER057c/UK114"/>
</dbReference>
<dbReference type="Gene3D" id="3.30.1330.40">
    <property type="entry name" value="RutC-like"/>
    <property type="match status" value="1"/>
</dbReference>
<evidence type="ECO:0000313" key="3">
    <source>
        <dbReference type="EMBL" id="MCK8490307.1"/>
    </source>
</evidence>
<evidence type="ECO:0000256" key="1">
    <source>
        <dbReference type="ARBA" id="ARBA00010552"/>
    </source>
</evidence>
<reference evidence="3 4" key="1">
    <citation type="submission" date="2022-04" db="EMBL/GenBank/DDBJ databases">
        <title>Spirosoma sp. strain RP8 genome sequencing and assembly.</title>
        <authorList>
            <person name="Jung Y."/>
        </authorList>
    </citation>
    <scope>NUCLEOTIDE SEQUENCE [LARGE SCALE GENOMIC DNA]</scope>
    <source>
        <strain evidence="3 4">RP8</strain>
    </source>
</reference>
<dbReference type="PANTHER" id="PTHR11803:SF58">
    <property type="entry name" value="PROTEIN HMF1-RELATED"/>
    <property type="match status" value="1"/>
</dbReference>
<name>A0ABT0HDS4_9BACT</name>
<accession>A0ABT0HDS4</accession>
<keyword evidence="4" id="KW-1185">Reference proteome</keyword>
<feature type="signal peptide" evidence="2">
    <location>
        <begin position="1"/>
        <end position="19"/>
    </location>
</feature>
<dbReference type="SUPFAM" id="SSF55298">
    <property type="entry name" value="YjgF-like"/>
    <property type="match status" value="1"/>
</dbReference>
<keyword evidence="2" id="KW-0732">Signal</keyword>
<feature type="chain" id="PRO_5045091224" evidence="2">
    <location>
        <begin position="20"/>
        <end position="148"/>
    </location>
</feature>
<comment type="similarity">
    <text evidence="1">Belongs to the RutC family.</text>
</comment>
<dbReference type="RefSeq" id="WP_248475178.1">
    <property type="nucleotide sequence ID" value="NZ_JALPRF010000001.1"/>
</dbReference>
<evidence type="ECO:0000256" key="2">
    <source>
        <dbReference type="SAM" id="SignalP"/>
    </source>
</evidence>